<dbReference type="Gene3D" id="3.40.1490.10">
    <property type="entry name" value="Bit1"/>
    <property type="match status" value="1"/>
</dbReference>
<sequence>MMRNRTFGLMNFIYDESVRKSLSGFVIGLLVLPVLKILQNLSKSAYTKCLDACSCVLRKKRRAESTSTEYKLVLCVRSDLAMGKGKIGAQCGHASIGAYLSAVETKSPYLEHWLSDGQRKVVLKIQDYEEMKALRKEAKRLNLNTHVTCDAGRTQVPSGSYTVIAIGPGPEDLLNKITGHLKLL</sequence>
<dbReference type="CDD" id="cd02430">
    <property type="entry name" value="PTH2"/>
    <property type="match status" value="1"/>
</dbReference>
<dbReference type="KEGG" id="beq:BEWA_040220"/>
<dbReference type="InterPro" id="IPR002833">
    <property type="entry name" value="PTH2"/>
</dbReference>
<protein>
    <recommendedName>
        <fullName evidence="1">peptidyl-tRNA hydrolase</fullName>
        <ecNumber evidence="1">3.1.1.29</ecNumber>
    </recommendedName>
</protein>
<reference evidence="5 6" key="1">
    <citation type="journal article" date="2012" name="BMC Genomics">
        <title>Comparative genomic analysis and phylogenetic position of Theileria equi.</title>
        <authorList>
            <person name="Kappmeyer L.S."/>
            <person name="Thiagarajan M."/>
            <person name="Herndon D.R."/>
            <person name="Ramsay J.D."/>
            <person name="Caler E."/>
            <person name="Djikeng A."/>
            <person name="Gillespie J.J."/>
            <person name="Lau A.O."/>
            <person name="Roalson E.H."/>
            <person name="Silva J.C."/>
            <person name="Silva M.G."/>
            <person name="Suarez C.E."/>
            <person name="Ueti M.W."/>
            <person name="Nene V.M."/>
            <person name="Mealey R.H."/>
            <person name="Knowles D.P."/>
            <person name="Brayton K.A."/>
        </authorList>
    </citation>
    <scope>NUCLEOTIDE SEQUENCE [LARGE SCALE GENOMIC DNA]</scope>
    <source>
        <strain evidence="5 6">WA</strain>
    </source>
</reference>
<dbReference type="PANTHER" id="PTHR12649:SF11">
    <property type="entry name" value="PEPTIDYL-TRNA HYDROLASE 2, MITOCHONDRIAL"/>
    <property type="match status" value="1"/>
</dbReference>
<dbReference type="FunFam" id="3.40.1490.10:FF:000001">
    <property type="entry name" value="Peptidyl-tRNA hydrolase 2"/>
    <property type="match status" value="1"/>
</dbReference>
<evidence type="ECO:0000256" key="3">
    <source>
        <dbReference type="ARBA" id="ARBA00038050"/>
    </source>
</evidence>
<dbReference type="InterPro" id="IPR023476">
    <property type="entry name" value="Pep_tRNA_hydro_II_dom_sf"/>
</dbReference>
<proteinExistence type="inferred from homology"/>
<evidence type="ECO:0000256" key="1">
    <source>
        <dbReference type="ARBA" id="ARBA00013260"/>
    </source>
</evidence>
<dbReference type="AlphaFoldDB" id="L1LFD2"/>
<gene>
    <name evidence="5" type="ORF">BEWA_040220</name>
</gene>
<dbReference type="PANTHER" id="PTHR12649">
    <property type="entry name" value="PEPTIDYL-TRNA HYDROLASE 2"/>
    <property type="match status" value="1"/>
</dbReference>
<comment type="similarity">
    <text evidence="3">Belongs to the PTH2 family.</text>
</comment>
<name>L1LFD2_THEEQ</name>
<comment type="caution">
    <text evidence="5">The sequence shown here is derived from an EMBL/GenBank/DDBJ whole genome shotgun (WGS) entry which is preliminary data.</text>
</comment>
<dbReference type="GeneID" id="15807432"/>
<dbReference type="EMBL" id="ACOU01000002">
    <property type="protein sequence ID" value="EKX73984.1"/>
    <property type="molecule type" value="Genomic_DNA"/>
</dbReference>
<dbReference type="SUPFAM" id="SSF102462">
    <property type="entry name" value="Peptidyl-tRNA hydrolase II"/>
    <property type="match status" value="1"/>
</dbReference>
<evidence type="ECO:0000313" key="5">
    <source>
        <dbReference type="EMBL" id="EKX73984.1"/>
    </source>
</evidence>
<comment type="catalytic activity">
    <reaction evidence="4">
        <text>an N-acyl-L-alpha-aminoacyl-tRNA + H2O = an N-acyl-L-amino acid + a tRNA + H(+)</text>
        <dbReference type="Rhea" id="RHEA:54448"/>
        <dbReference type="Rhea" id="RHEA-COMP:10123"/>
        <dbReference type="Rhea" id="RHEA-COMP:13883"/>
        <dbReference type="ChEBI" id="CHEBI:15377"/>
        <dbReference type="ChEBI" id="CHEBI:15378"/>
        <dbReference type="ChEBI" id="CHEBI:59874"/>
        <dbReference type="ChEBI" id="CHEBI:78442"/>
        <dbReference type="ChEBI" id="CHEBI:138191"/>
        <dbReference type="EC" id="3.1.1.29"/>
    </reaction>
</comment>
<keyword evidence="6" id="KW-1185">Reference proteome</keyword>
<dbReference type="NCBIfam" id="NF003314">
    <property type="entry name" value="PRK04322.1"/>
    <property type="match status" value="1"/>
</dbReference>
<dbReference type="GO" id="GO:0005829">
    <property type="term" value="C:cytosol"/>
    <property type="evidence" value="ECO:0007669"/>
    <property type="project" value="TreeGrafter"/>
</dbReference>
<dbReference type="NCBIfam" id="TIGR00283">
    <property type="entry name" value="arch_pth2"/>
    <property type="match status" value="1"/>
</dbReference>
<dbReference type="OrthoDB" id="1733656at2759"/>
<dbReference type="STRING" id="1537102.L1LFD2"/>
<dbReference type="eggNOG" id="KOG3282">
    <property type="taxonomic scope" value="Eukaryota"/>
</dbReference>
<accession>L1LFD2</accession>
<keyword evidence="2" id="KW-0378">Hydrolase</keyword>
<evidence type="ECO:0000256" key="2">
    <source>
        <dbReference type="ARBA" id="ARBA00022801"/>
    </source>
</evidence>
<dbReference type="Pfam" id="PF01981">
    <property type="entry name" value="PTH2"/>
    <property type="match status" value="1"/>
</dbReference>
<organism evidence="5 6">
    <name type="scientific">Theileria equi strain WA</name>
    <dbReference type="NCBI Taxonomy" id="1537102"/>
    <lineage>
        <taxon>Eukaryota</taxon>
        <taxon>Sar</taxon>
        <taxon>Alveolata</taxon>
        <taxon>Apicomplexa</taxon>
        <taxon>Aconoidasida</taxon>
        <taxon>Piroplasmida</taxon>
        <taxon>Theileriidae</taxon>
        <taxon>Theileria</taxon>
    </lineage>
</organism>
<evidence type="ECO:0000256" key="4">
    <source>
        <dbReference type="ARBA" id="ARBA00048707"/>
    </source>
</evidence>
<dbReference type="GO" id="GO:0004045">
    <property type="term" value="F:peptidyl-tRNA hydrolase activity"/>
    <property type="evidence" value="ECO:0007669"/>
    <property type="project" value="UniProtKB-EC"/>
</dbReference>
<dbReference type="VEuPathDB" id="PiroplasmaDB:BEWA_040220"/>
<dbReference type="EC" id="3.1.1.29" evidence="1"/>
<dbReference type="RefSeq" id="XP_004833436.1">
    <property type="nucleotide sequence ID" value="XM_004833379.1"/>
</dbReference>
<evidence type="ECO:0000313" key="6">
    <source>
        <dbReference type="Proteomes" id="UP000031512"/>
    </source>
</evidence>
<dbReference type="Proteomes" id="UP000031512">
    <property type="component" value="Unassembled WGS sequence"/>
</dbReference>